<sequence>MKNSLIKLGICVALISVLVVNCKKKEEDDNTPAALLLLYINDQMSGNCATITKATTSGVVTYTATANAVPKGGCNEGTLATYTTSSATAKATSDADFDAKTPFLSKHSECSSVVTTQAASKANITTTSLETSANNDASGCTSYGNSNAGQKFCKDAASLAALKATIQYLSIGDAKTDMSTNYTGQILANTATSTGASYGYTVAALTNLRLATTAELSVISKGAEFSAVFASIGTAACQNKLIADSASLKTLLTKTVGLTSGTITGTSVSSSDRAAVSETIITALTCKYGAGFTTATATSGTTAAIGVCPSSYPTF</sequence>
<evidence type="ECO:0000313" key="2">
    <source>
        <dbReference type="Proteomes" id="UP000245263"/>
    </source>
</evidence>
<gene>
    <name evidence="1" type="ORF">LPTSP3_g26520</name>
</gene>
<dbReference type="Proteomes" id="UP000245263">
    <property type="component" value="Chromosome 1"/>
</dbReference>
<dbReference type="RefSeq" id="WP_109020376.1">
    <property type="nucleotide sequence ID" value="NZ_AP025028.1"/>
</dbReference>
<accession>A0ABM7US86</accession>
<reference evidence="1 2" key="1">
    <citation type="submission" date="2021-08" db="EMBL/GenBank/DDBJ databases">
        <title>Complete genome sequence of Leptospira kobayashii strain E30.</title>
        <authorList>
            <person name="Nakao R."/>
            <person name="Nakamura S."/>
            <person name="Masuzawa T."/>
            <person name="Koizumi N."/>
        </authorList>
    </citation>
    <scope>NUCLEOTIDE SEQUENCE [LARGE SCALE GENOMIC DNA]</scope>
    <source>
        <strain evidence="1 2">E30</strain>
    </source>
</reference>
<evidence type="ECO:0008006" key="3">
    <source>
        <dbReference type="Google" id="ProtNLM"/>
    </source>
</evidence>
<dbReference type="EMBL" id="AP025028">
    <property type="protein sequence ID" value="BDA79722.1"/>
    <property type="molecule type" value="Genomic_DNA"/>
</dbReference>
<evidence type="ECO:0000313" key="1">
    <source>
        <dbReference type="EMBL" id="BDA79722.1"/>
    </source>
</evidence>
<protein>
    <recommendedName>
        <fullName evidence="3">Lipoprotein</fullName>
    </recommendedName>
</protein>
<proteinExistence type="predicted"/>
<organism evidence="1 2">
    <name type="scientific">Leptospira kobayashii</name>
    <dbReference type="NCBI Taxonomy" id="1917830"/>
    <lineage>
        <taxon>Bacteria</taxon>
        <taxon>Pseudomonadati</taxon>
        <taxon>Spirochaetota</taxon>
        <taxon>Spirochaetia</taxon>
        <taxon>Leptospirales</taxon>
        <taxon>Leptospiraceae</taxon>
        <taxon>Leptospira</taxon>
    </lineage>
</organism>
<name>A0ABM7US86_9LEPT</name>
<keyword evidence="2" id="KW-1185">Reference proteome</keyword>